<evidence type="ECO:0000256" key="3">
    <source>
        <dbReference type="ARBA" id="ARBA00022741"/>
    </source>
</evidence>
<dbReference type="PROSITE" id="PS00895">
    <property type="entry name" value="3_HYDROXYISOBUT_DH"/>
    <property type="match status" value="1"/>
</dbReference>
<dbReference type="InterPro" id="IPR042213">
    <property type="entry name" value="NBD_C_sf"/>
</dbReference>
<dbReference type="PANTHER" id="PTHR43060">
    <property type="entry name" value="3-HYDROXYISOBUTYRATE DEHYDROGENASE-LIKE 1, MITOCHONDRIAL-RELATED"/>
    <property type="match status" value="1"/>
</dbReference>
<dbReference type="InterPro" id="IPR002204">
    <property type="entry name" value="3-OH-isobutyrate_DH-rel_CS"/>
</dbReference>
<dbReference type="SUPFAM" id="SSF142764">
    <property type="entry name" value="YgbK-like"/>
    <property type="match status" value="1"/>
</dbReference>
<dbReference type="Pfam" id="PF03446">
    <property type="entry name" value="NAD_binding_2"/>
    <property type="match status" value="1"/>
</dbReference>
<dbReference type="InterPro" id="IPR013328">
    <property type="entry name" value="6PGD_dom2"/>
</dbReference>
<feature type="domain" description="3-hydroxyisobutyrate dehydrogenase-like NAD-binding" evidence="9">
    <location>
        <begin position="183"/>
        <end position="303"/>
    </location>
</feature>
<gene>
    <name evidence="11" type="ORF">SEUCBS140593_007130</name>
</gene>
<evidence type="ECO:0000259" key="9">
    <source>
        <dbReference type="Pfam" id="PF14833"/>
    </source>
</evidence>
<keyword evidence="5" id="KW-0067">ATP-binding</keyword>
<dbReference type="InterPro" id="IPR010737">
    <property type="entry name" value="4-carb_acid_sugar_kinase_N"/>
</dbReference>
<dbReference type="Pfam" id="PF17042">
    <property type="entry name" value="NBD_C"/>
    <property type="match status" value="1"/>
</dbReference>
<dbReference type="Proteomes" id="UP001642482">
    <property type="component" value="Unassembled WGS sequence"/>
</dbReference>
<dbReference type="SUPFAM" id="SSF51735">
    <property type="entry name" value="NAD(P)-binding Rossmann-fold domains"/>
    <property type="match status" value="1"/>
</dbReference>
<evidence type="ECO:0000259" key="10">
    <source>
        <dbReference type="Pfam" id="PF17042"/>
    </source>
</evidence>
<dbReference type="InterPro" id="IPR008927">
    <property type="entry name" value="6-PGluconate_DH-like_C_sf"/>
</dbReference>
<dbReference type="InterPro" id="IPR037051">
    <property type="entry name" value="4-carb_acid_sugar_kinase_N_sf"/>
</dbReference>
<evidence type="ECO:0000313" key="11">
    <source>
        <dbReference type="EMBL" id="CAK7229091.1"/>
    </source>
</evidence>
<dbReference type="Gene3D" id="1.10.1040.10">
    <property type="entry name" value="N-(1-d-carboxylethyl)-l-norvaline Dehydrogenase, domain 2"/>
    <property type="match status" value="2"/>
</dbReference>
<evidence type="ECO:0000256" key="2">
    <source>
        <dbReference type="ARBA" id="ARBA00022679"/>
    </source>
</evidence>
<dbReference type="Pfam" id="PF14833">
    <property type="entry name" value="NAD_binding_11"/>
    <property type="match status" value="2"/>
</dbReference>
<organism evidence="11 12">
    <name type="scientific">Sporothrix eucalyptigena</name>
    <dbReference type="NCBI Taxonomy" id="1812306"/>
    <lineage>
        <taxon>Eukaryota</taxon>
        <taxon>Fungi</taxon>
        <taxon>Dikarya</taxon>
        <taxon>Ascomycota</taxon>
        <taxon>Pezizomycotina</taxon>
        <taxon>Sordariomycetes</taxon>
        <taxon>Sordariomycetidae</taxon>
        <taxon>Ophiostomatales</taxon>
        <taxon>Ophiostomataceae</taxon>
        <taxon>Sporothrix</taxon>
    </lineage>
</organism>
<feature type="domain" description="Four-carbon acid sugar kinase nucleotide binding" evidence="10">
    <location>
        <begin position="741"/>
        <end position="928"/>
    </location>
</feature>
<keyword evidence="6" id="KW-0119">Carbohydrate metabolism</keyword>
<dbReference type="Gene3D" id="3.40.50.720">
    <property type="entry name" value="NAD(P)-binding Rossmann-like Domain"/>
    <property type="match status" value="1"/>
</dbReference>
<evidence type="ECO:0000256" key="5">
    <source>
        <dbReference type="ARBA" id="ARBA00022840"/>
    </source>
</evidence>
<dbReference type="InterPro" id="IPR029154">
    <property type="entry name" value="HIBADH-like_NADP-bd"/>
</dbReference>
<evidence type="ECO:0000259" key="8">
    <source>
        <dbReference type="Pfam" id="PF07005"/>
    </source>
</evidence>
<evidence type="ECO:0000256" key="4">
    <source>
        <dbReference type="ARBA" id="ARBA00022777"/>
    </source>
</evidence>
<protein>
    <recommendedName>
        <fullName evidence="13">3-hydroxyisobutyrate dehydrogenase</fullName>
    </recommendedName>
</protein>
<feature type="domain" description="6-phosphogluconate dehydrogenase NADP-binding" evidence="7">
    <location>
        <begin position="16"/>
        <end position="176"/>
    </location>
</feature>
<reference evidence="11 12" key="1">
    <citation type="submission" date="2024-01" db="EMBL/GenBank/DDBJ databases">
        <authorList>
            <person name="Allen C."/>
            <person name="Tagirdzhanova G."/>
        </authorList>
    </citation>
    <scope>NUCLEOTIDE SEQUENCE [LARGE SCALE GENOMIC DNA]</scope>
</reference>
<proteinExistence type="inferred from homology"/>
<evidence type="ECO:0000313" key="12">
    <source>
        <dbReference type="Proteomes" id="UP001642482"/>
    </source>
</evidence>
<dbReference type="PANTHER" id="PTHR43060:SF17">
    <property type="entry name" value="L-THREONATE DEHYDROGENASE"/>
    <property type="match status" value="1"/>
</dbReference>
<dbReference type="InterPro" id="IPR036291">
    <property type="entry name" value="NAD(P)-bd_dom_sf"/>
</dbReference>
<evidence type="ECO:0000256" key="1">
    <source>
        <dbReference type="ARBA" id="ARBA00005715"/>
    </source>
</evidence>
<keyword evidence="3" id="KW-0547">Nucleotide-binding</keyword>
<evidence type="ECO:0008006" key="13">
    <source>
        <dbReference type="Google" id="ProtNLM"/>
    </source>
</evidence>
<comment type="similarity">
    <text evidence="1">Belongs to the four-carbon acid sugar kinase family.</text>
</comment>
<dbReference type="Pfam" id="PF07005">
    <property type="entry name" value="SBD_N"/>
    <property type="match status" value="1"/>
</dbReference>
<evidence type="ECO:0000259" key="7">
    <source>
        <dbReference type="Pfam" id="PF03446"/>
    </source>
</evidence>
<feature type="domain" description="Four-carbon acid sugar kinase N-terminal" evidence="8">
    <location>
        <begin position="478"/>
        <end position="714"/>
    </location>
</feature>
<comment type="caution">
    <text evidence="11">The sequence shown here is derived from an EMBL/GenBank/DDBJ whole genome shotgun (WGS) entry which is preliminary data.</text>
</comment>
<evidence type="ECO:0000256" key="6">
    <source>
        <dbReference type="ARBA" id="ARBA00023277"/>
    </source>
</evidence>
<dbReference type="InterPro" id="IPR006115">
    <property type="entry name" value="6PGDH_NADP-bd"/>
</dbReference>
<dbReference type="EMBL" id="CAWUHD010000084">
    <property type="protein sequence ID" value="CAK7229091.1"/>
    <property type="molecule type" value="Genomic_DNA"/>
</dbReference>
<dbReference type="Gene3D" id="3.40.980.20">
    <property type="entry name" value="Four-carbon acid sugar kinase, nucleotide binding domain"/>
    <property type="match status" value="1"/>
</dbReference>
<accession>A0ABP0CB02</accession>
<dbReference type="InterPro" id="IPR031475">
    <property type="entry name" value="NBD_C"/>
</dbReference>
<feature type="domain" description="3-hydroxyisobutyrate dehydrogenase-like NAD-binding" evidence="9">
    <location>
        <begin position="333"/>
        <end position="433"/>
    </location>
</feature>
<dbReference type="SUPFAM" id="SSF48179">
    <property type="entry name" value="6-phosphogluconate dehydrogenase C-terminal domain-like"/>
    <property type="match status" value="2"/>
</dbReference>
<keyword evidence="12" id="KW-1185">Reference proteome</keyword>
<keyword evidence="2" id="KW-0808">Transferase</keyword>
<dbReference type="Gene3D" id="3.40.50.10840">
    <property type="entry name" value="Putative sugar-binding, N-terminal domain"/>
    <property type="match status" value="1"/>
</dbReference>
<keyword evidence="4" id="KW-0418">Kinase</keyword>
<sequence length="939" mass="97636">MVEATTSDENARRAQNVGFIGLGAMGFGMASHLLKSGFKLRGFDVVAAQVAKLVDLGGIAAASPREAASDADILVVVVANAAQAESVFFSPEHGAVASLPHASTILLCATVPASFYASLTKQLVQAGRADIKVLDAPISGGAVKAGLGQLTIITAGTEDAHSSAGNVLSAMAEKVYPIPGDVGTASMAKMINQLLAGLHIAAAAEAMAFAARLKTNTRQVFEAVNASSSWSWMFENRVQHMLEEDWTPKSALDIFVKDMGIVTSTAQLHGCACHLSALAEQLYISASSSGFGKQDDAGVVRLYLPASSPSLVSTSASPDLLGGPSDTSESVAAVLQLLDGIHLAATIEAFALMSKCGLDVKYVHKIIVNAAGTSKAFEALGSALANGGAPSPGLISHAISSLTSACTTAKTVKAPVYLASVALQLLQTAAAEAAPAFTPRSYPSLLASDALARLPSEHPKDVLPGIRRTLADPRIPQLVVLDDDPTGTQTCHGIHVLTSWSVDELAAELQSDAKGCFVLTNSRALGPDSAKALLSDICSNLKLASERTGVSYEVVLRGDSTLRGHFPLEVEVAASFATRPIDGWILAPFFFQGGRYTIGDVHYVLEGTNLVPAGQTQFAEDRTFGYKSSNLRDYVYEKAGAERAETCVSVSIDDIRIGGPEKVFQILSGVSDQSVVIVNAAAESDMNVFCAGLLLARAAGKSFLYRTGAAFVSSRLGISQIPPLHPSAVSEGYASSTVGGLIVAGSYVPKTTQQLDSLRKQRGEDVLHTIIVDVQRLVDNPSGISAISQSAADEASKVLQSGKDVLIMSSRGLVTGVDGQASLNIGSLVAKALVEVVDGQASLNIGSLVAKALVEVVEHITVRPRYFIAKGGITSSDAATKSLRMKKASILGQGATGCPLWRCEEPSSRWPGIPFLVFPGNVGGVSTLGDVVGQWALSA</sequence>
<name>A0ABP0CB02_9PEZI</name>